<feature type="chain" id="PRO_5047359091" description="Copper amine oxidase N-terminal domain-containing protein" evidence="1">
    <location>
        <begin position="25"/>
        <end position="231"/>
    </location>
</feature>
<feature type="signal peptide" evidence="1">
    <location>
        <begin position="1"/>
        <end position="24"/>
    </location>
</feature>
<comment type="caution">
    <text evidence="2">The sequence shown here is derived from an EMBL/GenBank/DDBJ whole genome shotgun (WGS) entry which is preliminary data.</text>
</comment>
<gene>
    <name evidence="2" type="ORF">PAECIP111893_01129</name>
</gene>
<sequence>MKKRLFALAMCLVFMFAVIPVASATIPAIGLNDSKIVTQPDGVVSYEFTAPESKVYIFKLSKLLPLSMTTSLKLYDDQNQLIVSSVAYGGSHASYNMTAGEVVRIDASVPTSSFSTMKAGLVVLSSDVTLSNLGTKYVEIGAIGTFTAPSSQQYTFTTGGAVYGSIARDTVIKAYDASGNLIGENDNYEAGSQYSQVVLNLTAGQVVKIKILPKNPADFNYQVLISSFGEN</sequence>
<reference evidence="2" key="1">
    <citation type="submission" date="2022-01" db="EMBL/GenBank/DDBJ databases">
        <authorList>
            <person name="Criscuolo A."/>
        </authorList>
    </citation>
    <scope>NUCLEOTIDE SEQUENCE</scope>
    <source>
        <strain evidence="2">CIP111893</strain>
    </source>
</reference>
<evidence type="ECO:0000313" key="2">
    <source>
        <dbReference type="EMBL" id="CAH1198842.1"/>
    </source>
</evidence>
<evidence type="ECO:0000313" key="3">
    <source>
        <dbReference type="Proteomes" id="UP000838686"/>
    </source>
</evidence>
<protein>
    <recommendedName>
        <fullName evidence="4">Copper amine oxidase N-terminal domain-containing protein</fullName>
    </recommendedName>
</protein>
<dbReference type="Proteomes" id="UP000838686">
    <property type="component" value="Unassembled WGS sequence"/>
</dbReference>
<dbReference type="EMBL" id="CAKMMF010000005">
    <property type="protein sequence ID" value="CAH1198842.1"/>
    <property type="molecule type" value="Genomic_DNA"/>
</dbReference>
<evidence type="ECO:0000256" key="1">
    <source>
        <dbReference type="SAM" id="SignalP"/>
    </source>
</evidence>
<keyword evidence="3" id="KW-1185">Reference proteome</keyword>
<proteinExistence type="predicted"/>
<organism evidence="2 3">
    <name type="scientific">Paenibacillus plantiphilus</name>
    <dbReference type="NCBI Taxonomy" id="2905650"/>
    <lineage>
        <taxon>Bacteria</taxon>
        <taxon>Bacillati</taxon>
        <taxon>Bacillota</taxon>
        <taxon>Bacilli</taxon>
        <taxon>Bacillales</taxon>
        <taxon>Paenibacillaceae</taxon>
        <taxon>Paenibacillus</taxon>
    </lineage>
</organism>
<name>A0ABM9C0E5_9BACL</name>
<accession>A0ABM9C0E5</accession>
<dbReference type="RefSeq" id="WP_236339496.1">
    <property type="nucleotide sequence ID" value="NZ_CAKMMF010000005.1"/>
</dbReference>
<keyword evidence="1" id="KW-0732">Signal</keyword>
<evidence type="ECO:0008006" key="4">
    <source>
        <dbReference type="Google" id="ProtNLM"/>
    </source>
</evidence>